<evidence type="ECO:0000313" key="1">
    <source>
        <dbReference type="EMBL" id="KAL3318810.1"/>
    </source>
</evidence>
<proteinExistence type="predicted"/>
<sequence>MFSESDKNTPFLCIDDTEQNLDKTINSEAINEVFLELRDIDQNAVSNGIHDHNPDAYHQLAYSCFGKNNKTLYLISLKHALVTLSKHSPSHSDDASLSTYEKLLLDILRIWNKIAKADIIPATQLSLWLPIFACPKYQMLSAQRFFDVLEETVIMLLSLQAQCKKLILLSPHWYLSIITDLLVGLLDQMEINSFTNELNAMEMDLSCSKAISSIGRVWNALGPEDPETKPDISHFVKCPLENVVVRYSEINSTELSKLRINRPTILVKHVRKLNTSVIGPLSKRNLNICILHPMLKICDSWVLGQMRIGMKPNAAKITLNEFIKEMDIDHKIQKPTHSIAACLPNKNEKSGNKRKFVK</sequence>
<dbReference type="AlphaFoldDB" id="A0ABD2QGY9"/>
<reference evidence="1 2" key="1">
    <citation type="submission" date="2024-11" db="EMBL/GenBank/DDBJ databases">
        <title>Adaptive evolution of stress response genes in parasites aligns with host niche diversity.</title>
        <authorList>
            <person name="Hahn C."/>
            <person name="Resl P."/>
        </authorList>
    </citation>
    <scope>NUCLEOTIDE SEQUENCE [LARGE SCALE GENOMIC DNA]</scope>
    <source>
        <strain evidence="1">EGGRZ-B1_66</strain>
        <tissue evidence="1">Body</tissue>
    </source>
</reference>
<dbReference type="Proteomes" id="UP001626550">
    <property type="component" value="Unassembled WGS sequence"/>
</dbReference>
<name>A0ABD2QGY9_9PLAT</name>
<dbReference type="EMBL" id="JBJKFK010000201">
    <property type="protein sequence ID" value="KAL3318810.1"/>
    <property type="molecule type" value="Genomic_DNA"/>
</dbReference>
<organism evidence="1 2">
    <name type="scientific">Cichlidogyrus casuarinus</name>
    <dbReference type="NCBI Taxonomy" id="1844966"/>
    <lineage>
        <taxon>Eukaryota</taxon>
        <taxon>Metazoa</taxon>
        <taxon>Spiralia</taxon>
        <taxon>Lophotrochozoa</taxon>
        <taxon>Platyhelminthes</taxon>
        <taxon>Monogenea</taxon>
        <taxon>Monopisthocotylea</taxon>
        <taxon>Dactylogyridea</taxon>
        <taxon>Ancyrocephalidae</taxon>
        <taxon>Cichlidogyrus</taxon>
    </lineage>
</organism>
<accession>A0ABD2QGY9</accession>
<gene>
    <name evidence="1" type="ORF">Ciccas_002530</name>
</gene>
<evidence type="ECO:0000313" key="2">
    <source>
        <dbReference type="Proteomes" id="UP001626550"/>
    </source>
</evidence>
<keyword evidence="2" id="KW-1185">Reference proteome</keyword>
<protein>
    <submittedName>
        <fullName evidence="1">Uncharacterized protein</fullName>
    </submittedName>
</protein>
<comment type="caution">
    <text evidence="1">The sequence shown here is derived from an EMBL/GenBank/DDBJ whole genome shotgun (WGS) entry which is preliminary data.</text>
</comment>